<keyword evidence="3" id="KW-1185">Reference proteome</keyword>
<reference evidence="2" key="1">
    <citation type="journal article" date="2021" name="Nat. Commun.">
        <title>Genetic determinants of endophytism in the Arabidopsis root mycobiome.</title>
        <authorList>
            <person name="Mesny F."/>
            <person name="Miyauchi S."/>
            <person name="Thiergart T."/>
            <person name="Pickel B."/>
            <person name="Atanasova L."/>
            <person name="Karlsson M."/>
            <person name="Huettel B."/>
            <person name="Barry K.W."/>
            <person name="Haridas S."/>
            <person name="Chen C."/>
            <person name="Bauer D."/>
            <person name="Andreopoulos W."/>
            <person name="Pangilinan J."/>
            <person name="LaButti K."/>
            <person name="Riley R."/>
            <person name="Lipzen A."/>
            <person name="Clum A."/>
            <person name="Drula E."/>
            <person name="Henrissat B."/>
            <person name="Kohler A."/>
            <person name="Grigoriev I.V."/>
            <person name="Martin F.M."/>
            <person name="Hacquard S."/>
        </authorList>
    </citation>
    <scope>NUCLEOTIDE SEQUENCE</scope>
    <source>
        <strain evidence="2">MPI-SDFR-AT-0120</strain>
    </source>
</reference>
<organism evidence="2 3">
    <name type="scientific">Paraphoma chrysanthemicola</name>
    <dbReference type="NCBI Taxonomy" id="798071"/>
    <lineage>
        <taxon>Eukaryota</taxon>
        <taxon>Fungi</taxon>
        <taxon>Dikarya</taxon>
        <taxon>Ascomycota</taxon>
        <taxon>Pezizomycotina</taxon>
        <taxon>Dothideomycetes</taxon>
        <taxon>Pleosporomycetidae</taxon>
        <taxon>Pleosporales</taxon>
        <taxon>Pleosporineae</taxon>
        <taxon>Phaeosphaeriaceae</taxon>
        <taxon>Paraphoma</taxon>
    </lineage>
</organism>
<dbReference type="AlphaFoldDB" id="A0A8K0RFH0"/>
<evidence type="ECO:0000313" key="2">
    <source>
        <dbReference type="EMBL" id="KAH7091500.1"/>
    </source>
</evidence>
<proteinExistence type="predicted"/>
<protein>
    <submittedName>
        <fullName evidence="2">Uncharacterized protein</fullName>
    </submittedName>
</protein>
<gene>
    <name evidence="2" type="ORF">FB567DRAFT_589384</name>
</gene>
<comment type="caution">
    <text evidence="2">The sequence shown here is derived from an EMBL/GenBank/DDBJ whole genome shotgun (WGS) entry which is preliminary data.</text>
</comment>
<name>A0A8K0RFH0_9PLEO</name>
<accession>A0A8K0RFH0</accession>
<evidence type="ECO:0000313" key="3">
    <source>
        <dbReference type="Proteomes" id="UP000813461"/>
    </source>
</evidence>
<evidence type="ECO:0000256" key="1">
    <source>
        <dbReference type="SAM" id="MobiDB-lite"/>
    </source>
</evidence>
<dbReference type="EMBL" id="JAGMVJ010000004">
    <property type="protein sequence ID" value="KAH7091500.1"/>
    <property type="molecule type" value="Genomic_DNA"/>
</dbReference>
<dbReference type="Proteomes" id="UP000813461">
    <property type="component" value="Unassembled WGS sequence"/>
</dbReference>
<feature type="region of interest" description="Disordered" evidence="1">
    <location>
        <begin position="94"/>
        <end position="113"/>
    </location>
</feature>
<sequence length="124" mass="14062">MAAGTIQQGRLRVVALEFQGVLHFRSNWDDLRIRTMYEDKFVILADNVAKFRADLNMAYSKFKETDATLNTTGPGGVGGYDQLFVTGSPLQATRTSRKRGWNEDVGGKEDEEEDFIQAIKRTRR</sequence>